<evidence type="ECO:0000313" key="2">
    <source>
        <dbReference type="Proteomes" id="UP000195152"/>
    </source>
</evidence>
<organism evidence="1 2">
    <name type="scientific">Bacillus thuringiensis serovar mexicanensis</name>
    <dbReference type="NCBI Taxonomy" id="180868"/>
    <lineage>
        <taxon>Bacteria</taxon>
        <taxon>Bacillati</taxon>
        <taxon>Bacillota</taxon>
        <taxon>Bacilli</taxon>
        <taxon>Bacillales</taxon>
        <taxon>Bacillaceae</taxon>
        <taxon>Bacillus</taxon>
        <taxon>Bacillus cereus group</taxon>
    </lineage>
</organism>
<dbReference type="InterPro" id="IPR009751">
    <property type="entry name" value="CryBP1"/>
</dbReference>
<dbReference type="AlphaFoldDB" id="A0A242W447"/>
<dbReference type="RefSeq" id="WP_000344611.1">
    <property type="nucleotide sequence ID" value="NZ_NFCF01000088.1"/>
</dbReference>
<gene>
    <name evidence="1" type="ORF">BK699_21460</name>
</gene>
<reference evidence="1 2" key="1">
    <citation type="submission" date="2016-10" db="EMBL/GenBank/DDBJ databases">
        <title>Comparative genomics of Bacillus thuringiensis reveals a path to pathogens against multiple invertebrate hosts.</title>
        <authorList>
            <person name="Zheng J."/>
            <person name="Gao Q."/>
            <person name="Liu H."/>
            <person name="Peng D."/>
            <person name="Ruan L."/>
            <person name="Sun M."/>
        </authorList>
    </citation>
    <scope>NUCLEOTIDE SEQUENCE [LARGE SCALE GENOMIC DNA]</scope>
    <source>
        <strain evidence="1">BGSC 4AC1</strain>
    </source>
</reference>
<comment type="caution">
    <text evidence="1">The sequence shown here is derived from an EMBL/GenBank/DDBJ whole genome shotgun (WGS) entry which is preliminary data.</text>
</comment>
<proteinExistence type="predicted"/>
<dbReference type="Proteomes" id="UP000195152">
    <property type="component" value="Unassembled WGS sequence"/>
</dbReference>
<dbReference type="Pfam" id="PF07029">
    <property type="entry name" value="CryBP1"/>
    <property type="match status" value="1"/>
</dbReference>
<evidence type="ECO:0000313" key="1">
    <source>
        <dbReference type="EMBL" id="OTW46211.1"/>
    </source>
</evidence>
<sequence length="174" mass="19547">MDETPLYNNHISQNDLPSCTIEEERKIPFCCVIPLPHGFRLVPYCKPQLVYNIGCLGTTKEMCRKTIQVEDCGQTEIDLHILKAKGCISFLVNIDVEPVCEKDVCSSAPHTKEMILCCEGTVCVDQTLKCSINCLPDTHLDCEHVQVCDLQAKPICEDCCHFIKVTGYFQICSD</sequence>
<dbReference type="EMBL" id="NFCF01000088">
    <property type="protein sequence ID" value="OTW46211.1"/>
    <property type="molecule type" value="Genomic_DNA"/>
</dbReference>
<accession>A0A242W447</accession>
<protein>
    <submittedName>
        <fullName evidence="1">ABC transporter permease</fullName>
    </submittedName>
</protein>
<name>A0A242W447_BACTU</name>